<keyword evidence="4" id="KW-1185">Reference proteome</keyword>
<organism evidence="3 4">
    <name type="scientific">Lichenicola cladoniae</name>
    <dbReference type="NCBI Taxonomy" id="1484109"/>
    <lineage>
        <taxon>Bacteria</taxon>
        <taxon>Pseudomonadati</taxon>
        <taxon>Pseudomonadota</taxon>
        <taxon>Alphaproteobacteria</taxon>
        <taxon>Acetobacterales</taxon>
        <taxon>Acetobacteraceae</taxon>
        <taxon>Lichenicola</taxon>
    </lineage>
</organism>
<evidence type="ECO:0000313" key="4">
    <source>
        <dbReference type="Proteomes" id="UP000500767"/>
    </source>
</evidence>
<gene>
    <name evidence="3" type="ORF">HN018_02795</name>
</gene>
<protein>
    <submittedName>
        <fullName evidence="3">Membrane integrity-associated transporter subunit PqiC</fullName>
    </submittedName>
</protein>
<dbReference type="Proteomes" id="UP000500767">
    <property type="component" value="Chromosome"/>
</dbReference>
<dbReference type="InterPro" id="IPR005586">
    <property type="entry name" value="ABC_trans_aux"/>
</dbReference>
<dbReference type="KEGG" id="lck:HN018_02795"/>
<evidence type="ECO:0000313" key="3">
    <source>
        <dbReference type="EMBL" id="QKE89119.1"/>
    </source>
</evidence>
<dbReference type="Gene3D" id="3.40.50.10610">
    <property type="entry name" value="ABC-type transport auxiliary lipoprotein component"/>
    <property type="match status" value="1"/>
</dbReference>
<sequence length="225" mass="23350">MRQSSMTDTGYRAGRSGTRLVAVIGTLGALLLAGCGSSEPSYYTLSPWPGVAQPGGPLTVKVRSPTIAAYLDRDYIVRNDRGYKLKLADDAAWGEPLADMIGRTLALDLQQRLPGSNVFTQTGAISTEAQATVELDISQFAEDHDGRAEVTATLSVQRSDSGPSSARVIHVVATPDGPAIAQLAASLSQLLGQVADEAAREARAIGPVPVAPQSSGQTPLAPPGS</sequence>
<proteinExistence type="predicted"/>
<feature type="domain" description="ABC-type transport auxiliary lipoprotein component" evidence="2">
    <location>
        <begin position="43"/>
        <end position="199"/>
    </location>
</feature>
<dbReference type="PROSITE" id="PS51257">
    <property type="entry name" value="PROKAR_LIPOPROTEIN"/>
    <property type="match status" value="1"/>
</dbReference>
<evidence type="ECO:0000256" key="1">
    <source>
        <dbReference type="SAM" id="MobiDB-lite"/>
    </source>
</evidence>
<feature type="region of interest" description="Disordered" evidence="1">
    <location>
        <begin position="206"/>
        <end position="225"/>
    </location>
</feature>
<evidence type="ECO:0000259" key="2">
    <source>
        <dbReference type="Pfam" id="PF03886"/>
    </source>
</evidence>
<dbReference type="Pfam" id="PF03886">
    <property type="entry name" value="ABC_trans_aux"/>
    <property type="match status" value="1"/>
</dbReference>
<dbReference type="RefSeq" id="WP_171836479.1">
    <property type="nucleotide sequence ID" value="NZ_CP053708.1"/>
</dbReference>
<accession>A0A6M8HL96</accession>
<dbReference type="EMBL" id="CP053708">
    <property type="protein sequence ID" value="QKE89119.1"/>
    <property type="molecule type" value="Genomic_DNA"/>
</dbReference>
<dbReference type="AlphaFoldDB" id="A0A6M8HL96"/>
<name>A0A6M8HL96_9PROT</name>
<reference evidence="3 4" key="1">
    <citation type="journal article" date="2014" name="World J. Microbiol. Biotechnol.">
        <title>Biodiversity and physiological characteristics of Antarctic and Arctic lichens-associated bacteria.</title>
        <authorList>
            <person name="Lee Y.M."/>
            <person name="Kim E.H."/>
            <person name="Lee H.K."/>
            <person name="Hong S.G."/>
        </authorList>
    </citation>
    <scope>NUCLEOTIDE SEQUENCE [LARGE SCALE GENOMIC DNA]</scope>
    <source>
        <strain evidence="3 4">PAMC 26569</strain>
    </source>
</reference>
<dbReference type="SUPFAM" id="SSF159594">
    <property type="entry name" value="XCC0632-like"/>
    <property type="match status" value="1"/>
</dbReference>